<reference evidence="2" key="1">
    <citation type="submission" date="2003-08" db="EMBL/GenBank/DDBJ databases">
        <authorList>
            <person name="Birren B."/>
            <person name="Nusbaum C."/>
            <person name="Abebe A."/>
            <person name="Abouelleil A."/>
            <person name="Adekoya E."/>
            <person name="Ait-zahra M."/>
            <person name="Allen N."/>
            <person name="Allen T."/>
            <person name="An P."/>
            <person name="Anderson M."/>
            <person name="Anderson S."/>
            <person name="Arachchi H."/>
            <person name="Armbruster J."/>
            <person name="Bachantsang P."/>
            <person name="Baldwin J."/>
            <person name="Barry A."/>
            <person name="Bayul T."/>
            <person name="Blitshsteyn B."/>
            <person name="Bloom T."/>
            <person name="Blye J."/>
            <person name="Boguslavskiy L."/>
            <person name="Borowsky M."/>
            <person name="Boukhgalter B."/>
            <person name="Brunache A."/>
            <person name="Butler J."/>
            <person name="Calixte N."/>
            <person name="Calvo S."/>
            <person name="Camarata J."/>
            <person name="Campo K."/>
            <person name="Chang J."/>
            <person name="Cheshatsang Y."/>
            <person name="Citroen M."/>
            <person name="Collymore A."/>
            <person name="Considine T."/>
            <person name="Cook A."/>
            <person name="Cooke P."/>
            <person name="Corum B."/>
            <person name="Cuomo C."/>
            <person name="David R."/>
            <person name="Dawoe T."/>
            <person name="Degray S."/>
            <person name="Dodge S."/>
            <person name="Dooley K."/>
            <person name="Dorje P."/>
            <person name="Dorjee K."/>
            <person name="Dorris L."/>
            <person name="Duffey N."/>
            <person name="Dupes A."/>
            <person name="Elkins T."/>
            <person name="Engels R."/>
            <person name="Erickson J."/>
            <person name="Farina A."/>
            <person name="Faro S."/>
            <person name="Ferreira P."/>
            <person name="Fischer H."/>
            <person name="Fitzgerald M."/>
            <person name="Foley K."/>
            <person name="Gage D."/>
            <person name="Galagan J."/>
            <person name="Gearin G."/>
            <person name="Gnerre S."/>
            <person name="Gnirke A."/>
            <person name="Goyette A."/>
            <person name="Graham J."/>
            <person name="Grandbois E."/>
            <person name="Gyaltsen K."/>
            <person name="Hafez N."/>
            <person name="Hagopian D."/>
            <person name="Hagos B."/>
            <person name="Hall J."/>
            <person name="Hatcher B."/>
            <person name="Heller A."/>
            <person name="Higgins H."/>
            <person name="Honan T."/>
            <person name="Horn A."/>
            <person name="Houde N."/>
            <person name="Hughes L."/>
            <person name="Hulme W."/>
            <person name="Husby E."/>
            <person name="Iliev I."/>
            <person name="Jaffe D."/>
            <person name="Jones C."/>
            <person name="Kamal M."/>
            <person name="Kamat A."/>
            <person name="Kamvysselis M."/>
            <person name="Karlsson E."/>
            <person name="Kells C."/>
            <person name="Kieu A."/>
            <person name="Kisner P."/>
            <person name="Kodira C."/>
            <person name="Kulbokas E."/>
            <person name="Labutti K."/>
            <person name="Lama D."/>
            <person name="Landers T."/>
            <person name="Leger J."/>
            <person name="Levine S."/>
            <person name="Lewis D."/>
            <person name="Lewis T."/>
            <person name="Lindblad-toh K."/>
            <person name="Liu X."/>
            <person name="Lokyitsang T."/>
            <person name="Lokyitsang Y."/>
            <person name="Lucien O."/>
            <person name="Lui A."/>
            <person name="Ma L.J."/>
            <person name="Mabbitt R."/>
            <person name="Macdonald J."/>
            <person name="Maclean C."/>
            <person name="Major J."/>
            <person name="Manning J."/>
            <person name="Marabella R."/>
            <person name="Maru K."/>
            <person name="Matthews C."/>
            <person name="Mauceli E."/>
            <person name="Mccarthy M."/>
            <person name="Mcdonough S."/>
            <person name="Mcghee T."/>
            <person name="Meldrim J."/>
            <person name="Meneus L."/>
            <person name="Mesirov J."/>
            <person name="Mihalev A."/>
            <person name="Mihova T."/>
            <person name="Mikkelsen T."/>
            <person name="Mlenga V."/>
            <person name="Moru K."/>
            <person name="Mozes J."/>
            <person name="Mulrain L."/>
            <person name="Munson G."/>
            <person name="Naylor J."/>
            <person name="Newes C."/>
            <person name="Nguyen C."/>
            <person name="Nguyen N."/>
            <person name="Nguyen T."/>
            <person name="Nicol R."/>
            <person name="Nielsen C."/>
            <person name="Nizzari M."/>
            <person name="Norbu C."/>
            <person name="Norbu N."/>
            <person name="O'donnell P."/>
            <person name="Okoawo O."/>
            <person name="O'leary S."/>
            <person name="Omotosho B."/>
            <person name="O'neill K."/>
            <person name="Osman S."/>
            <person name="Parker S."/>
            <person name="Perrin D."/>
            <person name="Phunkhang P."/>
            <person name="Piqani B."/>
            <person name="Purcell S."/>
            <person name="Rachupka T."/>
            <person name="Ramasamy U."/>
            <person name="Rameau R."/>
            <person name="Ray V."/>
            <person name="Raymond C."/>
            <person name="Retta R."/>
            <person name="Richardson S."/>
            <person name="Rise C."/>
            <person name="Rodriguez J."/>
            <person name="Rogers J."/>
            <person name="Rogov P."/>
            <person name="Rutman M."/>
            <person name="Schupbach R."/>
            <person name="Seaman C."/>
            <person name="Settipalli S."/>
            <person name="Sharpe T."/>
            <person name="Sheridan J."/>
            <person name="Sherpa N."/>
            <person name="Shi J."/>
            <person name="Smirnov S."/>
            <person name="Smith C."/>
            <person name="Sougnez C."/>
            <person name="Spencer B."/>
            <person name="Stalker J."/>
            <person name="Stange-thomann N."/>
            <person name="Stavropoulos S."/>
            <person name="Stetson K."/>
            <person name="Stone C."/>
            <person name="Stone S."/>
            <person name="Stubbs M."/>
            <person name="Talamas J."/>
            <person name="Tchuinga P."/>
            <person name="Tenzing P."/>
            <person name="Tesfaye S."/>
            <person name="Theodore J."/>
            <person name="Thoulutsang Y."/>
            <person name="Topham K."/>
            <person name="Towey S."/>
            <person name="Tsamla T."/>
            <person name="Tsomo N."/>
            <person name="Vallee D."/>
            <person name="Vassiliev H."/>
            <person name="Venkataraman V."/>
            <person name="Vinson J."/>
            <person name="Vo A."/>
            <person name="Wade C."/>
            <person name="Wang S."/>
            <person name="Wangchuk T."/>
            <person name="Wangdi T."/>
            <person name="Whittaker C."/>
            <person name="Wilkinson J."/>
            <person name="Wu Y."/>
            <person name="Wyman D."/>
            <person name="Yadav S."/>
            <person name="Yang S."/>
            <person name="Yang X."/>
            <person name="Yeager S."/>
            <person name="Yee E."/>
            <person name="Young G."/>
            <person name="Zainoun J."/>
            <person name="Zembeck L."/>
            <person name="Zimmer A."/>
            <person name="Zody M."/>
            <person name="Lander E."/>
        </authorList>
    </citation>
    <scope>NUCLEOTIDE SEQUENCE [LARGE SCALE GENOMIC DNA]</scope>
</reference>
<keyword evidence="2" id="KW-1185">Reference proteome</keyword>
<sequence>MTHTVFLLRPKVKSRLKKEFSLKKMEAQKTFLNVMMDIEHHSVFSIKDINCDITPTSIGDCVNKLQEKIDEESAKCGRLLSVMRVEEDETTENGTSENGVSEKPSNLTLRMIYLHETGDNLKPRHNYKVECVHIKCTEKKLKLKKKAKS</sequence>
<name>H2ZIN5_CIOSA</name>
<dbReference type="Ensembl" id="ENSCSAVT00000017642.1">
    <property type="protein sequence ID" value="ENSCSAVP00000017451.1"/>
    <property type="gene ID" value="ENSCSAVG00000010278.1"/>
</dbReference>
<dbReference type="HOGENOM" id="CLU_1753770_0_0_1"/>
<evidence type="ECO:0000313" key="1">
    <source>
        <dbReference type="Ensembl" id="ENSCSAVP00000017451.1"/>
    </source>
</evidence>
<dbReference type="AlphaFoldDB" id="H2ZIN5"/>
<reference evidence="1" key="3">
    <citation type="submission" date="2025-09" db="UniProtKB">
        <authorList>
            <consortium name="Ensembl"/>
        </authorList>
    </citation>
    <scope>IDENTIFICATION</scope>
</reference>
<proteinExistence type="predicted"/>
<dbReference type="InParanoid" id="H2ZIN5"/>
<protein>
    <submittedName>
        <fullName evidence="1">Uncharacterized protein</fullName>
    </submittedName>
</protein>
<evidence type="ECO:0000313" key="2">
    <source>
        <dbReference type="Proteomes" id="UP000007875"/>
    </source>
</evidence>
<dbReference type="Proteomes" id="UP000007875">
    <property type="component" value="Unassembled WGS sequence"/>
</dbReference>
<reference evidence="1" key="2">
    <citation type="submission" date="2025-08" db="UniProtKB">
        <authorList>
            <consortium name="Ensembl"/>
        </authorList>
    </citation>
    <scope>IDENTIFICATION</scope>
</reference>
<accession>H2ZIN5</accession>
<dbReference type="GeneTree" id="ENSGT00660000096777"/>
<dbReference type="eggNOG" id="ENOG502R1NR">
    <property type="taxonomic scope" value="Eukaryota"/>
</dbReference>
<organism evidence="1 2">
    <name type="scientific">Ciona savignyi</name>
    <name type="common">Pacific transparent sea squirt</name>
    <dbReference type="NCBI Taxonomy" id="51511"/>
    <lineage>
        <taxon>Eukaryota</taxon>
        <taxon>Metazoa</taxon>
        <taxon>Chordata</taxon>
        <taxon>Tunicata</taxon>
        <taxon>Ascidiacea</taxon>
        <taxon>Phlebobranchia</taxon>
        <taxon>Cionidae</taxon>
        <taxon>Ciona</taxon>
    </lineage>
</organism>